<dbReference type="GO" id="GO:0042597">
    <property type="term" value="C:periplasmic space"/>
    <property type="evidence" value="ECO:0007669"/>
    <property type="project" value="InterPro"/>
</dbReference>
<dbReference type="InterPro" id="IPR007348">
    <property type="entry name" value="CopC_dom"/>
</dbReference>
<keyword evidence="6" id="KW-0472">Membrane</keyword>
<keyword evidence="2" id="KW-0479">Metal-binding</keyword>
<comment type="caution">
    <text evidence="9">The sequence shown here is derived from an EMBL/GenBank/DDBJ whole genome shotgun (WGS) entry which is preliminary data.</text>
</comment>
<name>A0A927BYC1_9BACL</name>
<organism evidence="9 10">
    <name type="scientific">Paenibacillus sabuli</name>
    <dbReference type="NCBI Taxonomy" id="2772509"/>
    <lineage>
        <taxon>Bacteria</taxon>
        <taxon>Bacillati</taxon>
        <taxon>Bacillota</taxon>
        <taxon>Bacilli</taxon>
        <taxon>Bacillales</taxon>
        <taxon>Paenibacillaceae</taxon>
        <taxon>Paenibacillus</taxon>
    </lineage>
</organism>
<dbReference type="InterPro" id="IPR014755">
    <property type="entry name" value="Cu-Rt/internalin_Ig-like"/>
</dbReference>
<dbReference type="InterPro" id="IPR014756">
    <property type="entry name" value="Ig_E-set"/>
</dbReference>
<dbReference type="GO" id="GO:0005507">
    <property type="term" value="F:copper ion binding"/>
    <property type="evidence" value="ECO:0007669"/>
    <property type="project" value="InterPro"/>
</dbReference>
<sequence length="228" mass="23810">MNKKWFYGLLLFIGSLALVLAPGTSYAHTALIASTPADGSTVTEAPARIALTFNTPISGESRLTVATDAGEEAEVGELQIEGVNLTAVLGDNLVSGAYTATWTIVGEDGHEVEGSLAFTIEIPADAEPSPEENNSDGVNQSSEDEKKASAEEPEPEERSAAADEAGQPDPAAGANTAAAERSAEAESDGTADNPLASTYGMAGAVLVVLILVYFLLRSMMRRNRHDDR</sequence>
<comment type="subcellular location">
    <subcellularLocation>
        <location evidence="1">Cell envelope</location>
    </subcellularLocation>
</comment>
<dbReference type="GO" id="GO:0005886">
    <property type="term" value="C:plasma membrane"/>
    <property type="evidence" value="ECO:0007669"/>
    <property type="project" value="TreeGrafter"/>
</dbReference>
<dbReference type="PANTHER" id="PTHR34820">
    <property type="entry name" value="INNER MEMBRANE PROTEIN YEBZ"/>
    <property type="match status" value="1"/>
</dbReference>
<feature type="region of interest" description="Disordered" evidence="5">
    <location>
        <begin position="126"/>
        <end position="191"/>
    </location>
</feature>
<keyword evidence="6" id="KW-0812">Transmembrane</keyword>
<evidence type="ECO:0000256" key="6">
    <source>
        <dbReference type="SAM" id="Phobius"/>
    </source>
</evidence>
<dbReference type="GO" id="GO:0030313">
    <property type="term" value="C:cell envelope"/>
    <property type="evidence" value="ECO:0007669"/>
    <property type="project" value="UniProtKB-SubCell"/>
</dbReference>
<evidence type="ECO:0000256" key="2">
    <source>
        <dbReference type="ARBA" id="ARBA00022723"/>
    </source>
</evidence>
<dbReference type="Gene3D" id="2.60.40.1220">
    <property type="match status" value="1"/>
</dbReference>
<dbReference type="GO" id="GO:0006825">
    <property type="term" value="P:copper ion transport"/>
    <property type="evidence" value="ECO:0007669"/>
    <property type="project" value="InterPro"/>
</dbReference>
<evidence type="ECO:0000256" key="1">
    <source>
        <dbReference type="ARBA" id="ARBA00004196"/>
    </source>
</evidence>
<proteinExistence type="predicted"/>
<dbReference type="Proteomes" id="UP000621560">
    <property type="component" value="Unassembled WGS sequence"/>
</dbReference>
<feature type="chain" id="PRO_5036909611" evidence="7">
    <location>
        <begin position="28"/>
        <end position="228"/>
    </location>
</feature>
<feature type="signal peptide" evidence="7">
    <location>
        <begin position="1"/>
        <end position="27"/>
    </location>
</feature>
<evidence type="ECO:0000259" key="8">
    <source>
        <dbReference type="Pfam" id="PF04234"/>
    </source>
</evidence>
<evidence type="ECO:0000256" key="4">
    <source>
        <dbReference type="ARBA" id="ARBA00023008"/>
    </source>
</evidence>
<gene>
    <name evidence="9" type="ORF">IDH44_21335</name>
</gene>
<feature type="compositionally biased region" description="Basic and acidic residues" evidence="5">
    <location>
        <begin position="143"/>
        <end position="161"/>
    </location>
</feature>
<dbReference type="RefSeq" id="WP_190920848.1">
    <property type="nucleotide sequence ID" value="NZ_JACXIZ010000044.1"/>
</dbReference>
<feature type="compositionally biased region" description="Low complexity" evidence="5">
    <location>
        <begin position="171"/>
        <end position="180"/>
    </location>
</feature>
<feature type="domain" description="CopC" evidence="8">
    <location>
        <begin position="28"/>
        <end position="120"/>
    </location>
</feature>
<evidence type="ECO:0000313" key="10">
    <source>
        <dbReference type="Proteomes" id="UP000621560"/>
    </source>
</evidence>
<dbReference type="PANTHER" id="PTHR34820:SF4">
    <property type="entry name" value="INNER MEMBRANE PROTEIN YEBZ"/>
    <property type="match status" value="1"/>
</dbReference>
<evidence type="ECO:0000256" key="7">
    <source>
        <dbReference type="SAM" id="SignalP"/>
    </source>
</evidence>
<dbReference type="GO" id="GO:0046688">
    <property type="term" value="P:response to copper ion"/>
    <property type="evidence" value="ECO:0007669"/>
    <property type="project" value="InterPro"/>
</dbReference>
<keyword evidence="4" id="KW-0186">Copper</keyword>
<dbReference type="SUPFAM" id="SSF81296">
    <property type="entry name" value="E set domains"/>
    <property type="match status" value="1"/>
</dbReference>
<reference evidence="9" key="1">
    <citation type="submission" date="2020-09" db="EMBL/GenBank/DDBJ databases">
        <title>A novel bacterium of genus Paenibacillus, isolated from South China Sea.</title>
        <authorList>
            <person name="Huang H."/>
            <person name="Mo K."/>
            <person name="Hu Y."/>
        </authorList>
    </citation>
    <scope>NUCLEOTIDE SEQUENCE</scope>
    <source>
        <strain evidence="9">IB182496</strain>
    </source>
</reference>
<accession>A0A927BYC1</accession>
<dbReference type="AlphaFoldDB" id="A0A927BYC1"/>
<keyword evidence="6" id="KW-1133">Transmembrane helix</keyword>
<keyword evidence="3 7" id="KW-0732">Signal</keyword>
<keyword evidence="10" id="KW-1185">Reference proteome</keyword>
<dbReference type="InterPro" id="IPR032694">
    <property type="entry name" value="CopC/D"/>
</dbReference>
<evidence type="ECO:0000313" key="9">
    <source>
        <dbReference type="EMBL" id="MBD2847744.1"/>
    </source>
</evidence>
<feature type="transmembrane region" description="Helical" evidence="6">
    <location>
        <begin position="196"/>
        <end position="216"/>
    </location>
</feature>
<dbReference type="EMBL" id="JACXIZ010000044">
    <property type="protein sequence ID" value="MBD2847744.1"/>
    <property type="molecule type" value="Genomic_DNA"/>
</dbReference>
<dbReference type="Pfam" id="PF04234">
    <property type="entry name" value="CopC"/>
    <property type="match status" value="1"/>
</dbReference>
<protein>
    <submittedName>
        <fullName evidence="9">Copper resistance protein CopC</fullName>
    </submittedName>
</protein>
<evidence type="ECO:0000256" key="5">
    <source>
        <dbReference type="SAM" id="MobiDB-lite"/>
    </source>
</evidence>
<evidence type="ECO:0000256" key="3">
    <source>
        <dbReference type="ARBA" id="ARBA00022729"/>
    </source>
</evidence>